<dbReference type="InterPro" id="IPR036691">
    <property type="entry name" value="Endo/exonu/phosph_ase_sf"/>
</dbReference>
<organism evidence="2 3">
    <name type="scientific">Senna tora</name>
    <dbReference type="NCBI Taxonomy" id="362788"/>
    <lineage>
        <taxon>Eukaryota</taxon>
        <taxon>Viridiplantae</taxon>
        <taxon>Streptophyta</taxon>
        <taxon>Embryophyta</taxon>
        <taxon>Tracheophyta</taxon>
        <taxon>Spermatophyta</taxon>
        <taxon>Magnoliopsida</taxon>
        <taxon>eudicotyledons</taxon>
        <taxon>Gunneridae</taxon>
        <taxon>Pentapetalae</taxon>
        <taxon>rosids</taxon>
        <taxon>fabids</taxon>
        <taxon>Fabales</taxon>
        <taxon>Fabaceae</taxon>
        <taxon>Caesalpinioideae</taxon>
        <taxon>Cassia clade</taxon>
        <taxon>Senna</taxon>
    </lineage>
</organism>
<name>A0A834WYS0_9FABA</name>
<dbReference type="Proteomes" id="UP000634136">
    <property type="component" value="Unassembled WGS sequence"/>
</dbReference>
<proteinExistence type="predicted"/>
<reference evidence="2" key="1">
    <citation type="submission" date="2020-09" db="EMBL/GenBank/DDBJ databases">
        <title>Genome-Enabled Discovery of Anthraquinone Biosynthesis in Senna tora.</title>
        <authorList>
            <person name="Kang S.-H."/>
            <person name="Pandey R.P."/>
            <person name="Lee C.-M."/>
            <person name="Sim J.-S."/>
            <person name="Jeong J.-T."/>
            <person name="Choi B.-S."/>
            <person name="Jung M."/>
            <person name="Ginzburg D."/>
            <person name="Zhao K."/>
            <person name="Won S.Y."/>
            <person name="Oh T.-J."/>
            <person name="Yu Y."/>
            <person name="Kim N.-H."/>
            <person name="Lee O.R."/>
            <person name="Lee T.-H."/>
            <person name="Bashyal P."/>
            <person name="Kim T.-S."/>
            <person name="Lee W.-H."/>
            <person name="Kawkins C."/>
            <person name="Kim C.-K."/>
            <person name="Kim J.S."/>
            <person name="Ahn B.O."/>
            <person name="Rhee S.Y."/>
            <person name="Sohng J.K."/>
        </authorList>
    </citation>
    <scope>NUCLEOTIDE SEQUENCE</scope>
    <source>
        <tissue evidence="2">Leaf</tissue>
    </source>
</reference>
<gene>
    <name evidence="2" type="ORF">G2W53_009627</name>
</gene>
<dbReference type="OrthoDB" id="1434413at2759"/>
<sequence>MGDVGGVARPNFQQLSHEPPDPGEGEDSMEESEGEDMDDDCMEGSEAEEDCQGTVVPCTLQREEDLRQINEVVELMELGNRAQEEGRGFAGGIWVGWTDDVGEVEVMGSNMQYIHLKLKGNLPPWVLTVVYASPHSENRQRLWYELKSFSASLQEEWALIGDFNDILCASEKKGGAPFNPRKAQLFAERIDDCNLMELPTNGSRICFPEASIKNLTKMYSDHRSLLVNLYGTISRGRNRPFRFEAAWMLHRDFVDFVKESWTGDEH</sequence>
<dbReference type="EMBL" id="JAAIUW010000004">
    <property type="protein sequence ID" value="KAF7834768.1"/>
    <property type="molecule type" value="Genomic_DNA"/>
</dbReference>
<dbReference type="AlphaFoldDB" id="A0A834WYS0"/>
<dbReference type="PANTHER" id="PTHR35218">
    <property type="entry name" value="RNASE H DOMAIN-CONTAINING PROTEIN"/>
    <property type="match status" value="1"/>
</dbReference>
<dbReference type="SUPFAM" id="SSF56219">
    <property type="entry name" value="DNase I-like"/>
    <property type="match status" value="1"/>
</dbReference>
<feature type="region of interest" description="Disordered" evidence="1">
    <location>
        <begin position="1"/>
        <end position="53"/>
    </location>
</feature>
<protein>
    <submittedName>
        <fullName evidence="2">Ribonuclease H</fullName>
    </submittedName>
</protein>
<comment type="caution">
    <text evidence="2">The sequence shown here is derived from an EMBL/GenBank/DDBJ whole genome shotgun (WGS) entry which is preliminary data.</text>
</comment>
<keyword evidence="3" id="KW-1185">Reference proteome</keyword>
<evidence type="ECO:0000256" key="1">
    <source>
        <dbReference type="SAM" id="MobiDB-lite"/>
    </source>
</evidence>
<dbReference type="Gene3D" id="3.60.10.10">
    <property type="entry name" value="Endonuclease/exonuclease/phosphatase"/>
    <property type="match status" value="1"/>
</dbReference>
<evidence type="ECO:0000313" key="2">
    <source>
        <dbReference type="EMBL" id="KAF7834768.1"/>
    </source>
</evidence>
<dbReference type="PANTHER" id="PTHR35218:SF9">
    <property type="entry name" value="ENDONUCLEASE_EXONUCLEASE_PHOSPHATASE DOMAIN-CONTAINING PROTEIN"/>
    <property type="match status" value="1"/>
</dbReference>
<feature type="compositionally biased region" description="Acidic residues" evidence="1">
    <location>
        <begin position="21"/>
        <end position="51"/>
    </location>
</feature>
<evidence type="ECO:0000313" key="3">
    <source>
        <dbReference type="Proteomes" id="UP000634136"/>
    </source>
</evidence>
<accession>A0A834WYS0</accession>